<reference evidence="1 2" key="1">
    <citation type="submission" date="2023-03" db="EMBL/GenBank/DDBJ databases">
        <title>WGS of Gossypium arboreum.</title>
        <authorList>
            <person name="Yu D."/>
        </authorList>
    </citation>
    <scope>NUCLEOTIDE SEQUENCE [LARGE SCALE GENOMIC DNA]</scope>
    <source>
        <tissue evidence="1">Leaf</tissue>
    </source>
</reference>
<protein>
    <submittedName>
        <fullName evidence="1">Uncharacterized protein</fullName>
    </submittedName>
</protein>
<accession>A0ABR0PVN9</accession>
<dbReference type="EMBL" id="JARKNE010000005">
    <property type="protein sequence ID" value="KAK5830768.1"/>
    <property type="molecule type" value="Genomic_DNA"/>
</dbReference>
<evidence type="ECO:0000313" key="1">
    <source>
        <dbReference type="EMBL" id="KAK5830768.1"/>
    </source>
</evidence>
<dbReference type="Proteomes" id="UP001358586">
    <property type="component" value="Chromosome 5"/>
</dbReference>
<proteinExistence type="predicted"/>
<name>A0ABR0PVN9_GOSAR</name>
<evidence type="ECO:0000313" key="2">
    <source>
        <dbReference type="Proteomes" id="UP001358586"/>
    </source>
</evidence>
<sequence length="74" mass="8237">MPLAFGEYGLGVCQGLVYPESCQLCLHGKGLGLYVVRKSHAMCRRGNIVKARRGTSRGSMAHFWEQMPVPLETR</sequence>
<gene>
    <name evidence="1" type="ORF">PVK06_014563</name>
</gene>
<keyword evidence="2" id="KW-1185">Reference proteome</keyword>
<comment type="caution">
    <text evidence="1">The sequence shown here is derived from an EMBL/GenBank/DDBJ whole genome shotgun (WGS) entry which is preliminary data.</text>
</comment>
<organism evidence="1 2">
    <name type="scientific">Gossypium arboreum</name>
    <name type="common">Tree cotton</name>
    <name type="synonym">Gossypium nanking</name>
    <dbReference type="NCBI Taxonomy" id="29729"/>
    <lineage>
        <taxon>Eukaryota</taxon>
        <taxon>Viridiplantae</taxon>
        <taxon>Streptophyta</taxon>
        <taxon>Embryophyta</taxon>
        <taxon>Tracheophyta</taxon>
        <taxon>Spermatophyta</taxon>
        <taxon>Magnoliopsida</taxon>
        <taxon>eudicotyledons</taxon>
        <taxon>Gunneridae</taxon>
        <taxon>Pentapetalae</taxon>
        <taxon>rosids</taxon>
        <taxon>malvids</taxon>
        <taxon>Malvales</taxon>
        <taxon>Malvaceae</taxon>
        <taxon>Malvoideae</taxon>
        <taxon>Gossypium</taxon>
    </lineage>
</organism>